<keyword evidence="1" id="KW-0472">Membrane</keyword>
<protein>
    <submittedName>
        <fullName evidence="2">Uncharacterized protein</fullName>
    </submittedName>
</protein>
<comment type="caution">
    <text evidence="2">The sequence shown here is derived from an EMBL/GenBank/DDBJ whole genome shotgun (WGS) entry which is preliminary data.</text>
</comment>
<dbReference type="EMBL" id="VYZN01000003">
    <property type="protein sequence ID" value="KAE9543958.1"/>
    <property type="molecule type" value="Genomic_DNA"/>
</dbReference>
<name>A0A6G0U4B3_APHGL</name>
<accession>A0A6G0U4B3</accession>
<gene>
    <name evidence="2" type="ORF">AGLY_001647</name>
</gene>
<proteinExistence type="predicted"/>
<evidence type="ECO:0000256" key="1">
    <source>
        <dbReference type="SAM" id="Phobius"/>
    </source>
</evidence>
<keyword evidence="1" id="KW-0812">Transmembrane</keyword>
<dbReference type="AlphaFoldDB" id="A0A6G0U4B3"/>
<organism evidence="2 3">
    <name type="scientific">Aphis glycines</name>
    <name type="common">Soybean aphid</name>
    <dbReference type="NCBI Taxonomy" id="307491"/>
    <lineage>
        <taxon>Eukaryota</taxon>
        <taxon>Metazoa</taxon>
        <taxon>Ecdysozoa</taxon>
        <taxon>Arthropoda</taxon>
        <taxon>Hexapoda</taxon>
        <taxon>Insecta</taxon>
        <taxon>Pterygota</taxon>
        <taxon>Neoptera</taxon>
        <taxon>Paraneoptera</taxon>
        <taxon>Hemiptera</taxon>
        <taxon>Sternorrhyncha</taxon>
        <taxon>Aphidomorpha</taxon>
        <taxon>Aphidoidea</taxon>
        <taxon>Aphididae</taxon>
        <taxon>Aphidini</taxon>
        <taxon>Aphis</taxon>
        <taxon>Aphis</taxon>
    </lineage>
</organism>
<keyword evidence="3" id="KW-1185">Reference proteome</keyword>
<dbReference type="Proteomes" id="UP000475862">
    <property type="component" value="Unassembled WGS sequence"/>
</dbReference>
<evidence type="ECO:0000313" key="2">
    <source>
        <dbReference type="EMBL" id="KAE9543958.1"/>
    </source>
</evidence>
<evidence type="ECO:0000313" key="3">
    <source>
        <dbReference type="Proteomes" id="UP000475862"/>
    </source>
</evidence>
<keyword evidence="1" id="KW-1133">Transmembrane helix</keyword>
<sequence length="348" mass="38401">MLFVIDELVSHVLLPTQQRPFLYPPLLHEVQQPESCTKSKSIVLLLIGLVILSSVNQSPSVQSLIYAVLLQLHVYFLLINILFLLLVDVRLQVFEVSVVFDGNQQKALISVVLFLDSTAIRSLAALATPNSAACLRSLVQSLWRLEIEVFKADDFCLRSNSRSAPSFSLKLTVSANALGTGKFSSGPSSFSTSSKLLVSSSPFNSGTTGGTPKFLTDIINFTTNIINDLAFWDISISEGKLREFLWSIILLYVPTSSPLTWPSPKLIDSGHARAKVSCTVRTLCGTHHNVAFSDANEIFRTPYMASHCVRCTAEEHHPRCRALLCVISDIGISRYGPEDEKRTTYSYG</sequence>
<reference evidence="2 3" key="1">
    <citation type="submission" date="2019-08" db="EMBL/GenBank/DDBJ databases">
        <title>The genome of the soybean aphid Biotype 1, its phylome, world population structure and adaptation to the North American continent.</title>
        <authorList>
            <person name="Giordano R."/>
            <person name="Donthu R.K."/>
            <person name="Hernandez A.G."/>
            <person name="Wright C.L."/>
            <person name="Zimin A.V."/>
        </authorList>
    </citation>
    <scope>NUCLEOTIDE SEQUENCE [LARGE SCALE GENOMIC DNA]</scope>
    <source>
        <tissue evidence="2">Whole aphids</tissue>
    </source>
</reference>
<feature type="transmembrane region" description="Helical" evidence="1">
    <location>
        <begin position="64"/>
        <end position="87"/>
    </location>
</feature>